<evidence type="ECO:0000256" key="7">
    <source>
        <dbReference type="ARBA" id="ARBA00022842"/>
    </source>
</evidence>
<dbReference type="GO" id="GO:0016787">
    <property type="term" value="F:hydrolase activity"/>
    <property type="evidence" value="ECO:0007669"/>
    <property type="project" value="UniProtKB-KW"/>
</dbReference>
<dbReference type="EC" id="3.1.-.-" evidence="9"/>
<dbReference type="eggNOG" id="COG1343">
    <property type="taxonomic scope" value="Bacteria"/>
</dbReference>
<feature type="binding site" evidence="9">
    <location>
        <position position="8"/>
    </location>
    <ligand>
        <name>Mg(2+)</name>
        <dbReference type="ChEBI" id="CHEBI:18420"/>
        <note>catalytic</note>
    </ligand>
</feature>
<gene>
    <name evidence="9" type="primary">cas2</name>
    <name evidence="11" type="ORF">DND132_3124</name>
</gene>
<evidence type="ECO:0000313" key="12">
    <source>
        <dbReference type="Proteomes" id="UP000007845"/>
    </source>
</evidence>
<dbReference type="Proteomes" id="UP000007845">
    <property type="component" value="Chromosome"/>
</dbReference>
<comment type="similarity">
    <text evidence="2 9 10">Belongs to the CRISPR-associated endoribonuclease Cas2 protein family.</text>
</comment>
<reference evidence="11 12" key="1">
    <citation type="journal article" date="2011" name="J. Bacteriol.">
        <title>Genome sequence of the mercury-methylating strain Desulfovibrio desulfuricans ND132.</title>
        <authorList>
            <person name="Brown S.D."/>
            <person name="Gilmour C.C."/>
            <person name="Kucken A.M."/>
            <person name="Wall J.D."/>
            <person name="Elias D.A."/>
            <person name="Brandt C.C."/>
            <person name="Podar M."/>
            <person name="Chertkov O."/>
            <person name="Held B."/>
            <person name="Bruce D.C."/>
            <person name="Detter J.C."/>
            <person name="Tapia R."/>
            <person name="Han C.S."/>
            <person name="Goodwin L.A."/>
            <person name="Cheng J.F."/>
            <person name="Pitluck S."/>
            <person name="Woyke T."/>
            <person name="Mikhailova N."/>
            <person name="Ivanova N.N."/>
            <person name="Han J."/>
            <person name="Lucas S."/>
            <person name="Lapidus A.L."/>
            <person name="Land M.L."/>
            <person name="Hauser L.J."/>
            <person name="Palumbo A.V."/>
        </authorList>
    </citation>
    <scope>NUCLEOTIDE SEQUENCE [LARGE SCALE GENOMIC DNA]</scope>
    <source>
        <strain evidence="11 12">ND132</strain>
    </source>
</reference>
<organism evidence="11 12">
    <name type="scientific">Pseudodesulfovibrio mercurii</name>
    <dbReference type="NCBI Taxonomy" id="641491"/>
    <lineage>
        <taxon>Bacteria</taxon>
        <taxon>Pseudomonadati</taxon>
        <taxon>Thermodesulfobacteriota</taxon>
        <taxon>Desulfovibrionia</taxon>
        <taxon>Desulfovibrionales</taxon>
        <taxon>Desulfovibrionaceae</taxon>
    </lineage>
</organism>
<dbReference type="InterPro" id="IPR021127">
    <property type="entry name" value="CRISPR_associated_Cas2"/>
</dbReference>
<dbReference type="STRING" id="641491.DND132_3124"/>
<dbReference type="GO" id="GO:0043571">
    <property type="term" value="P:maintenance of CRISPR repeat elements"/>
    <property type="evidence" value="ECO:0007669"/>
    <property type="project" value="UniProtKB-UniRule"/>
</dbReference>
<evidence type="ECO:0000256" key="6">
    <source>
        <dbReference type="ARBA" id="ARBA00022801"/>
    </source>
</evidence>
<comment type="function">
    <text evidence="9">CRISPR (clustered regularly interspaced short palindromic repeat), is an adaptive immune system that provides protection against mobile genetic elements (viruses, transposable elements and conjugative plasmids). CRISPR clusters contain sequences complementary to antecedent mobile elements and target invading nucleic acids. CRISPR clusters are transcribed and processed into CRISPR RNA (crRNA). Functions as a ssRNA-specific endoribonuclease. Involved in the integration of spacer DNA into the CRISPR cassette.</text>
</comment>
<dbReference type="EMBL" id="CP003220">
    <property type="protein sequence ID" value="EGB16327.1"/>
    <property type="molecule type" value="Genomic_DNA"/>
</dbReference>
<evidence type="ECO:0000256" key="5">
    <source>
        <dbReference type="ARBA" id="ARBA00022759"/>
    </source>
</evidence>
<dbReference type="CDD" id="cd09725">
    <property type="entry name" value="Cas2_I_II_III"/>
    <property type="match status" value="1"/>
</dbReference>
<dbReference type="PIRSF" id="PIRSF032582">
    <property type="entry name" value="Cas2"/>
    <property type="match status" value="1"/>
</dbReference>
<evidence type="ECO:0000256" key="8">
    <source>
        <dbReference type="ARBA" id="ARBA00023118"/>
    </source>
</evidence>
<dbReference type="AlphaFoldDB" id="F0JK78"/>
<keyword evidence="12" id="KW-1185">Reference proteome</keyword>
<keyword evidence="8 9" id="KW-0051">Antiviral defense</keyword>
<evidence type="ECO:0000313" key="11">
    <source>
        <dbReference type="EMBL" id="EGB16327.1"/>
    </source>
</evidence>
<dbReference type="GO" id="GO:0004521">
    <property type="term" value="F:RNA endonuclease activity"/>
    <property type="evidence" value="ECO:0007669"/>
    <property type="project" value="UniProtKB-UniRule"/>
</dbReference>
<keyword evidence="7 9" id="KW-0460">Magnesium</keyword>
<evidence type="ECO:0000256" key="2">
    <source>
        <dbReference type="ARBA" id="ARBA00009959"/>
    </source>
</evidence>
<name>F0JK78_9BACT</name>
<evidence type="ECO:0000256" key="9">
    <source>
        <dbReference type="HAMAP-Rule" id="MF_01471"/>
    </source>
</evidence>
<proteinExistence type="inferred from homology"/>
<dbReference type="HOGENOM" id="CLU_161124_3_1_7"/>
<dbReference type="RefSeq" id="WP_014323751.1">
    <property type="nucleotide sequence ID" value="NC_016803.1"/>
</dbReference>
<dbReference type="PANTHER" id="PTHR34405:SF3">
    <property type="entry name" value="CRISPR-ASSOCIATED ENDORIBONUCLEASE CAS2 3"/>
    <property type="match status" value="1"/>
</dbReference>
<dbReference type="SUPFAM" id="SSF143430">
    <property type="entry name" value="TTP0101/SSO1404-like"/>
    <property type="match status" value="1"/>
</dbReference>
<dbReference type="Gene3D" id="3.30.70.240">
    <property type="match status" value="1"/>
</dbReference>
<keyword evidence="3 9" id="KW-0540">Nuclease</keyword>
<dbReference type="Pfam" id="PF09827">
    <property type="entry name" value="CRISPR_Cas2"/>
    <property type="match status" value="1"/>
</dbReference>
<keyword evidence="4 9" id="KW-0479">Metal-binding</keyword>
<keyword evidence="5 9" id="KW-0255">Endonuclease</keyword>
<dbReference type="SMR" id="F0JK78"/>
<dbReference type="GO" id="GO:0051607">
    <property type="term" value="P:defense response to virus"/>
    <property type="evidence" value="ECO:0007669"/>
    <property type="project" value="UniProtKB-UniRule"/>
</dbReference>
<dbReference type="GO" id="GO:0046872">
    <property type="term" value="F:metal ion binding"/>
    <property type="evidence" value="ECO:0007669"/>
    <property type="project" value="UniProtKB-UniRule"/>
</dbReference>
<accession>F0JK78</accession>
<comment type="subunit">
    <text evidence="9">Homodimer, forms a heterotetramer with a Cas1 homodimer.</text>
</comment>
<comment type="cofactor">
    <cofactor evidence="1 9">
        <name>Mg(2+)</name>
        <dbReference type="ChEBI" id="CHEBI:18420"/>
    </cofactor>
</comment>
<evidence type="ECO:0000256" key="4">
    <source>
        <dbReference type="ARBA" id="ARBA00022723"/>
    </source>
</evidence>
<evidence type="ECO:0000256" key="10">
    <source>
        <dbReference type="PIRNR" id="PIRNR032582"/>
    </source>
</evidence>
<dbReference type="PANTHER" id="PTHR34405">
    <property type="entry name" value="CRISPR-ASSOCIATED ENDORIBONUCLEASE CAS2"/>
    <property type="match status" value="1"/>
</dbReference>
<protein>
    <recommendedName>
        <fullName evidence="9">CRISPR-associated endoribonuclease Cas2</fullName>
        <ecNumber evidence="9">3.1.-.-</ecNumber>
    </recommendedName>
</protein>
<evidence type="ECO:0000256" key="1">
    <source>
        <dbReference type="ARBA" id="ARBA00001946"/>
    </source>
</evidence>
<sequence length="97" mass="11526">MLVLVSYDVSFEEPDGKRRLRKIAKVCENFGQRVQYSVFECVVEPAQWVQLRHRLLEAYDEERDSLRFYFLGKNWQRRVEQHGSGTAYDPETDALIL</sequence>
<dbReference type="HAMAP" id="MF_01471">
    <property type="entry name" value="Cas2"/>
    <property type="match status" value="1"/>
</dbReference>
<dbReference type="OrthoDB" id="9798176at2"/>
<evidence type="ECO:0000256" key="3">
    <source>
        <dbReference type="ARBA" id="ARBA00022722"/>
    </source>
</evidence>
<dbReference type="KEGG" id="ddn:DND132_3124"/>
<dbReference type="NCBIfam" id="TIGR01573">
    <property type="entry name" value="cas2"/>
    <property type="match status" value="1"/>
</dbReference>
<keyword evidence="6 9" id="KW-0378">Hydrolase</keyword>
<dbReference type="InterPro" id="IPR019199">
    <property type="entry name" value="Virulence_VapD/CRISPR_Cas2"/>
</dbReference>